<name>A0A447ICQ8_9HYPH</name>
<dbReference type="InterPro" id="IPR047216">
    <property type="entry name" value="Endonuclease_DUF559_bact"/>
</dbReference>
<proteinExistence type="predicted"/>
<dbReference type="PANTHER" id="PTHR38590:SF1">
    <property type="entry name" value="BLL0828 PROTEIN"/>
    <property type="match status" value="1"/>
</dbReference>
<sequence>MDDPVTFARQLRRRQTPAERKFWAILHPWRIGGLHWRRQSPIGPYVVDFICKSQKLIVEIDGETHYLEAGPAHDQRRTAFLETRRCRVVRFTNHEVMDNPEGVFTMLTEILGPPAPEPKTPPPNLPL</sequence>
<reference evidence="2 3" key="1">
    <citation type="submission" date="2018-12" db="EMBL/GenBank/DDBJ databases">
        <authorList>
            <person name="Criscuolo A."/>
        </authorList>
    </citation>
    <scope>NUCLEOTIDE SEQUENCE [LARGE SCALE GENOMIC DNA]</scope>
    <source>
        <strain evidence="2">ACIP1116281</strain>
    </source>
</reference>
<gene>
    <name evidence="2" type="ORF">DEVEQU_02401</name>
</gene>
<evidence type="ECO:0000313" key="2">
    <source>
        <dbReference type="EMBL" id="VDS05260.1"/>
    </source>
</evidence>
<dbReference type="Pfam" id="PF04480">
    <property type="entry name" value="DUF559"/>
    <property type="match status" value="1"/>
</dbReference>
<evidence type="ECO:0000259" key="1">
    <source>
        <dbReference type="Pfam" id="PF04480"/>
    </source>
</evidence>
<dbReference type="EMBL" id="UZWD01000029">
    <property type="protein sequence ID" value="VDS05260.1"/>
    <property type="molecule type" value="Genomic_DNA"/>
</dbReference>
<dbReference type="AlphaFoldDB" id="A0A447ICQ8"/>
<feature type="domain" description="DUF559" evidence="1">
    <location>
        <begin position="6"/>
        <end position="108"/>
    </location>
</feature>
<organism evidence="2 3">
    <name type="scientific">Devosia equisanguinis</name>
    <dbReference type="NCBI Taxonomy" id="2490941"/>
    <lineage>
        <taxon>Bacteria</taxon>
        <taxon>Pseudomonadati</taxon>
        <taxon>Pseudomonadota</taxon>
        <taxon>Alphaproteobacteria</taxon>
        <taxon>Hyphomicrobiales</taxon>
        <taxon>Devosiaceae</taxon>
        <taxon>Devosia</taxon>
    </lineage>
</organism>
<dbReference type="PANTHER" id="PTHR38590">
    <property type="entry name" value="BLL0828 PROTEIN"/>
    <property type="match status" value="1"/>
</dbReference>
<evidence type="ECO:0000313" key="3">
    <source>
        <dbReference type="Proteomes" id="UP000268844"/>
    </source>
</evidence>
<accession>A0A447ICQ8</accession>
<dbReference type="CDD" id="cd01038">
    <property type="entry name" value="Endonuclease_DUF559"/>
    <property type="match status" value="1"/>
</dbReference>
<protein>
    <recommendedName>
        <fullName evidence="1">DUF559 domain-containing protein</fullName>
    </recommendedName>
</protein>
<dbReference type="InterPro" id="IPR007569">
    <property type="entry name" value="DUF559"/>
</dbReference>
<dbReference type="OrthoDB" id="9798754at2"/>
<dbReference type="SUPFAM" id="SSF52980">
    <property type="entry name" value="Restriction endonuclease-like"/>
    <property type="match status" value="1"/>
</dbReference>
<dbReference type="RefSeq" id="WP_126150804.1">
    <property type="nucleotide sequence ID" value="NZ_JBHTMH010000001.1"/>
</dbReference>
<dbReference type="Gene3D" id="3.40.960.10">
    <property type="entry name" value="VSR Endonuclease"/>
    <property type="match status" value="1"/>
</dbReference>
<dbReference type="Proteomes" id="UP000268844">
    <property type="component" value="Unassembled WGS sequence"/>
</dbReference>
<dbReference type="InterPro" id="IPR011335">
    <property type="entry name" value="Restrct_endonuc-II-like"/>
</dbReference>
<keyword evidence="3" id="KW-1185">Reference proteome</keyword>